<dbReference type="PANTHER" id="PTHR10334">
    <property type="entry name" value="CYSTEINE-RICH SECRETORY PROTEIN-RELATED"/>
    <property type="match status" value="1"/>
</dbReference>
<gene>
    <name evidence="4" type="primary">8229901</name>
    <name evidence="3" type="ORF">Phum_PHUM230350</name>
</gene>
<dbReference type="InParanoid" id="E0VIP3"/>
<reference evidence="4" key="3">
    <citation type="submission" date="2020-05" db="UniProtKB">
        <authorList>
            <consortium name="EnsemblMetazoa"/>
        </authorList>
    </citation>
    <scope>IDENTIFICATION</scope>
    <source>
        <strain evidence="4">USDA</strain>
    </source>
</reference>
<dbReference type="OMA" id="DENDACK"/>
<sequence length="244" mass="26557">MSEASAKAGSTNRNENASGGGGGRSENTSGSGGRNENTSGGGGRNENTSGGGGRNDNASNNSKSGSTDGRRAGTSNDDSSMDPLNQEGLAVHNEYRKKHGVPPLVFSKQLAQYAQEWANYLAKNEKFEHRKERKYGENLYTFQSSDPQRIATASEACKSWYDEIQKYNFDSEDSSLSSGHFTQMVWKSSKEVGMGYAKGKSGMQIIVANYNPPGNYVGMYKSNSVNWKMEGKMEGKLMALKFLF</sequence>
<dbReference type="InterPro" id="IPR035940">
    <property type="entry name" value="CAP_sf"/>
</dbReference>
<dbReference type="PRINTS" id="PR00838">
    <property type="entry name" value="V5ALLERGEN"/>
</dbReference>
<dbReference type="OrthoDB" id="337038at2759"/>
<dbReference type="InterPro" id="IPR002413">
    <property type="entry name" value="V5_allergen-like"/>
</dbReference>
<dbReference type="PRINTS" id="PR00837">
    <property type="entry name" value="V5TPXLIKE"/>
</dbReference>
<dbReference type="Proteomes" id="UP000009046">
    <property type="component" value="Unassembled WGS sequence"/>
</dbReference>
<dbReference type="AlphaFoldDB" id="E0VIP3"/>
<dbReference type="Gene3D" id="3.40.33.10">
    <property type="entry name" value="CAP"/>
    <property type="match status" value="1"/>
</dbReference>
<evidence type="ECO:0000313" key="4">
    <source>
        <dbReference type="EnsemblMetazoa" id="PHUM230350-PA"/>
    </source>
</evidence>
<dbReference type="SMART" id="SM00198">
    <property type="entry name" value="SCP"/>
    <property type="match status" value="1"/>
</dbReference>
<dbReference type="InterPro" id="IPR001283">
    <property type="entry name" value="CRISP-related"/>
</dbReference>
<dbReference type="EnsemblMetazoa" id="PHUM230350-RA">
    <property type="protein sequence ID" value="PHUM230350-PA"/>
    <property type="gene ID" value="PHUM230350"/>
</dbReference>
<dbReference type="InterPro" id="IPR034113">
    <property type="entry name" value="SCP_GAPR1-like"/>
</dbReference>
<dbReference type="CDD" id="cd05382">
    <property type="entry name" value="CAP_GAPR1-like"/>
    <property type="match status" value="1"/>
</dbReference>
<dbReference type="Pfam" id="PF00188">
    <property type="entry name" value="CAP"/>
    <property type="match status" value="1"/>
</dbReference>
<feature type="compositionally biased region" description="Polar residues" evidence="1">
    <location>
        <begin position="56"/>
        <end position="78"/>
    </location>
</feature>
<dbReference type="VEuPathDB" id="VectorBase:PHUM230350"/>
<feature type="compositionally biased region" description="Gly residues" evidence="1">
    <location>
        <begin position="39"/>
        <end position="54"/>
    </location>
</feature>
<dbReference type="CTD" id="8229901"/>
<dbReference type="InterPro" id="IPR014044">
    <property type="entry name" value="CAP_dom"/>
</dbReference>
<feature type="compositionally biased region" description="Low complexity" evidence="1">
    <location>
        <begin position="25"/>
        <end position="38"/>
    </location>
</feature>
<dbReference type="GO" id="GO:0005576">
    <property type="term" value="C:extracellular region"/>
    <property type="evidence" value="ECO:0007669"/>
    <property type="project" value="UniProtKB-SubCell"/>
</dbReference>
<dbReference type="RefSeq" id="XP_002425987.1">
    <property type="nucleotide sequence ID" value="XM_002425942.1"/>
</dbReference>
<evidence type="ECO:0000256" key="1">
    <source>
        <dbReference type="SAM" id="MobiDB-lite"/>
    </source>
</evidence>
<evidence type="ECO:0000259" key="2">
    <source>
        <dbReference type="SMART" id="SM00198"/>
    </source>
</evidence>
<dbReference type="eggNOG" id="KOG3017">
    <property type="taxonomic scope" value="Eukaryota"/>
</dbReference>
<dbReference type="EMBL" id="DS235201">
    <property type="protein sequence ID" value="EEB13249.1"/>
    <property type="molecule type" value="Genomic_DNA"/>
</dbReference>
<proteinExistence type="predicted"/>
<dbReference type="FunCoup" id="E0VIP3">
    <property type="interactions" value="11"/>
</dbReference>
<reference evidence="3" key="1">
    <citation type="submission" date="2007-04" db="EMBL/GenBank/DDBJ databases">
        <title>Annotation of Pediculus humanus corporis strain USDA.</title>
        <authorList>
            <person name="Kirkness E."/>
            <person name="Hannick L."/>
            <person name="Hass B."/>
            <person name="Bruggner R."/>
            <person name="Lawson D."/>
            <person name="Bidwell S."/>
            <person name="Joardar V."/>
            <person name="Caler E."/>
            <person name="Walenz B."/>
            <person name="Inman J."/>
            <person name="Schobel S."/>
            <person name="Galinsky K."/>
            <person name="Amedeo P."/>
            <person name="Strausberg R."/>
        </authorList>
    </citation>
    <scope>NUCLEOTIDE SEQUENCE</scope>
    <source>
        <strain evidence="3">USDA</strain>
    </source>
</reference>
<feature type="domain" description="SCP" evidence="2">
    <location>
        <begin position="86"/>
        <end position="218"/>
    </location>
</feature>
<dbReference type="GeneID" id="8229901"/>
<keyword evidence="5" id="KW-1185">Reference proteome</keyword>
<dbReference type="FunFam" id="3.40.33.10:FF:000002">
    <property type="entry name" value="Golgi-associated plant pathogenesis-related protein 1"/>
    <property type="match status" value="1"/>
</dbReference>
<evidence type="ECO:0000313" key="3">
    <source>
        <dbReference type="EMBL" id="EEB13249.1"/>
    </source>
</evidence>
<dbReference type="KEGG" id="phu:Phum_PHUM230350"/>
<dbReference type="SUPFAM" id="SSF55797">
    <property type="entry name" value="PR-1-like"/>
    <property type="match status" value="1"/>
</dbReference>
<dbReference type="InterPro" id="IPR018244">
    <property type="entry name" value="Allrgn_V5/Tpx1_CS"/>
</dbReference>
<name>E0VIP3_PEDHC</name>
<dbReference type="EMBL" id="AAZO01002675">
    <property type="status" value="NOT_ANNOTATED_CDS"/>
    <property type="molecule type" value="Genomic_DNA"/>
</dbReference>
<protein>
    <recommendedName>
        <fullName evidence="2">SCP domain-containing protein</fullName>
    </recommendedName>
</protein>
<reference evidence="3" key="2">
    <citation type="submission" date="2007-04" db="EMBL/GenBank/DDBJ databases">
        <title>The genome of the human body louse.</title>
        <authorList>
            <consortium name="The Human Body Louse Genome Consortium"/>
            <person name="Kirkness E."/>
            <person name="Walenz B."/>
            <person name="Hass B."/>
            <person name="Bruggner R."/>
            <person name="Strausberg R."/>
        </authorList>
    </citation>
    <scope>NUCLEOTIDE SEQUENCE</scope>
    <source>
        <strain evidence="3">USDA</strain>
    </source>
</reference>
<dbReference type="HOGENOM" id="CLU_035730_9_0_1"/>
<evidence type="ECO:0000313" key="5">
    <source>
        <dbReference type="Proteomes" id="UP000009046"/>
    </source>
</evidence>
<dbReference type="PROSITE" id="PS01009">
    <property type="entry name" value="CRISP_1"/>
    <property type="match status" value="1"/>
</dbReference>
<organism>
    <name type="scientific">Pediculus humanus subsp. corporis</name>
    <name type="common">Body louse</name>
    <dbReference type="NCBI Taxonomy" id="121224"/>
    <lineage>
        <taxon>Eukaryota</taxon>
        <taxon>Metazoa</taxon>
        <taxon>Ecdysozoa</taxon>
        <taxon>Arthropoda</taxon>
        <taxon>Hexapoda</taxon>
        <taxon>Insecta</taxon>
        <taxon>Pterygota</taxon>
        <taxon>Neoptera</taxon>
        <taxon>Paraneoptera</taxon>
        <taxon>Psocodea</taxon>
        <taxon>Troctomorpha</taxon>
        <taxon>Phthiraptera</taxon>
        <taxon>Anoplura</taxon>
        <taxon>Pediculidae</taxon>
        <taxon>Pediculus</taxon>
    </lineage>
</organism>
<feature type="region of interest" description="Disordered" evidence="1">
    <location>
        <begin position="1"/>
        <end position="85"/>
    </location>
</feature>
<accession>E0VIP3</accession>